<dbReference type="GO" id="GO:0006260">
    <property type="term" value="P:DNA replication"/>
    <property type="evidence" value="ECO:0007669"/>
    <property type="project" value="UniProtKB-KW"/>
</dbReference>
<evidence type="ECO:0000256" key="5">
    <source>
        <dbReference type="ARBA" id="ARBA00023306"/>
    </source>
</evidence>
<dbReference type="InterPro" id="IPR003874">
    <property type="entry name" value="CDC45"/>
</dbReference>
<dbReference type="PANTHER" id="PTHR10507:SF0">
    <property type="entry name" value="CELL DIVISION CONTROL PROTEIN 45 HOMOLOG"/>
    <property type="match status" value="1"/>
</dbReference>
<gene>
    <name evidence="7" type="ORF">ACJMK2_011131</name>
</gene>
<sequence length="577" mass="66386">MNMSLFLSVENLVFIMATTKRVVVKVIWNMKKRVLVLVAFDVDAMCACKVLQSLFQCDQILYTIVPVVGKEDLERAYLENSEGVKHVIMINCGANFDIVETLQPLENVKFYICDSHRPVDIHNVYNAVQVKLLMKETELSVPEYDLLFRDEESEDESGNDSDSSDRPVPKKKRFDDEAIERRRERRLWEENRNKVLFDYNQFSSFGSSAALLLFELAWKMSKDSNDLLWLAIIGVTDQLLHYKTPREKYIEDVMALQSHVSRHNHRDDVDIISINCLKIMYDDEMNLSLYRHWSLFDSICHSINMACKFKVWTLKGQKRLHEFLAEMGLPLTQCKQKYSSMDSSLKGNIKNIIKEQMPKYGLEDEDVIVPSFFAQYGFRNKLCAMDITLACASILESFENGNTGTDSFLLALDVLDRSNVNAKEKGIEMARKQLQAIIKQVQIFLDMHQVISAGPFLYAFIQEGTPDVKFFAHPQCLMRLARFTLEAHCSVSRNKRSKTLPLVLGAPLDREQGTLLVIGIPPLSLDEERKNFFGKAFEQAASSTNARTLHDKFDTFIMEMKTDDRSKFFDALISLLQ</sequence>
<dbReference type="PANTHER" id="PTHR10507">
    <property type="entry name" value="CDC45-RELATED PROTEIN"/>
    <property type="match status" value="1"/>
</dbReference>
<dbReference type="Proteomes" id="UP001634394">
    <property type="component" value="Unassembled WGS sequence"/>
</dbReference>
<comment type="subcellular location">
    <subcellularLocation>
        <location evidence="1">Nucleus</location>
    </subcellularLocation>
</comment>
<evidence type="ECO:0008006" key="9">
    <source>
        <dbReference type="Google" id="ProtNLM"/>
    </source>
</evidence>
<feature type="region of interest" description="Disordered" evidence="6">
    <location>
        <begin position="151"/>
        <end position="175"/>
    </location>
</feature>
<comment type="caution">
    <text evidence="7">The sequence shown here is derived from an EMBL/GenBank/DDBJ whole genome shotgun (WGS) entry which is preliminary data.</text>
</comment>
<feature type="compositionally biased region" description="Basic and acidic residues" evidence="6">
    <location>
        <begin position="163"/>
        <end position="175"/>
    </location>
</feature>
<evidence type="ECO:0000256" key="4">
    <source>
        <dbReference type="ARBA" id="ARBA00023242"/>
    </source>
</evidence>
<proteinExistence type="inferred from homology"/>
<dbReference type="EMBL" id="JBJQND010000013">
    <property type="protein sequence ID" value="KAL3856363.1"/>
    <property type="molecule type" value="Genomic_DNA"/>
</dbReference>
<dbReference type="AlphaFoldDB" id="A0ABD3V6Y8"/>
<evidence type="ECO:0000256" key="3">
    <source>
        <dbReference type="ARBA" id="ARBA00022705"/>
    </source>
</evidence>
<dbReference type="GO" id="GO:0005634">
    <property type="term" value="C:nucleus"/>
    <property type="evidence" value="ECO:0007669"/>
    <property type="project" value="UniProtKB-SubCell"/>
</dbReference>
<name>A0ABD3V6Y8_SINWO</name>
<organism evidence="7 8">
    <name type="scientific">Sinanodonta woodiana</name>
    <name type="common">Chinese pond mussel</name>
    <name type="synonym">Anodonta woodiana</name>
    <dbReference type="NCBI Taxonomy" id="1069815"/>
    <lineage>
        <taxon>Eukaryota</taxon>
        <taxon>Metazoa</taxon>
        <taxon>Spiralia</taxon>
        <taxon>Lophotrochozoa</taxon>
        <taxon>Mollusca</taxon>
        <taxon>Bivalvia</taxon>
        <taxon>Autobranchia</taxon>
        <taxon>Heteroconchia</taxon>
        <taxon>Palaeoheterodonta</taxon>
        <taxon>Unionida</taxon>
        <taxon>Unionoidea</taxon>
        <taxon>Unionidae</taxon>
        <taxon>Unioninae</taxon>
        <taxon>Sinanodonta</taxon>
    </lineage>
</organism>
<keyword evidence="3" id="KW-0235">DNA replication</keyword>
<comment type="similarity">
    <text evidence="2">Belongs to the CDC45 family.</text>
</comment>
<accession>A0ABD3V6Y8</accession>
<keyword evidence="8" id="KW-1185">Reference proteome</keyword>
<evidence type="ECO:0000313" key="7">
    <source>
        <dbReference type="EMBL" id="KAL3856363.1"/>
    </source>
</evidence>
<dbReference type="Pfam" id="PF02724">
    <property type="entry name" value="CDC45"/>
    <property type="match status" value="2"/>
</dbReference>
<evidence type="ECO:0000256" key="6">
    <source>
        <dbReference type="SAM" id="MobiDB-lite"/>
    </source>
</evidence>
<evidence type="ECO:0000313" key="8">
    <source>
        <dbReference type="Proteomes" id="UP001634394"/>
    </source>
</evidence>
<evidence type="ECO:0000256" key="2">
    <source>
        <dbReference type="ARBA" id="ARBA00010727"/>
    </source>
</evidence>
<reference evidence="7 8" key="1">
    <citation type="submission" date="2024-11" db="EMBL/GenBank/DDBJ databases">
        <title>Chromosome-level genome assembly of the freshwater bivalve Anodonta woodiana.</title>
        <authorList>
            <person name="Chen X."/>
        </authorList>
    </citation>
    <scope>NUCLEOTIDE SEQUENCE [LARGE SCALE GENOMIC DNA]</scope>
    <source>
        <strain evidence="7">MN2024</strain>
        <tissue evidence="7">Gills</tissue>
    </source>
</reference>
<protein>
    <recommendedName>
        <fullName evidence="9">Cell division control protein 45-like protein</fullName>
    </recommendedName>
</protein>
<keyword evidence="4" id="KW-0539">Nucleus</keyword>
<keyword evidence="5" id="KW-0131">Cell cycle</keyword>
<evidence type="ECO:0000256" key="1">
    <source>
        <dbReference type="ARBA" id="ARBA00004123"/>
    </source>
</evidence>